<evidence type="ECO:0000256" key="1">
    <source>
        <dbReference type="SAM" id="MobiDB-lite"/>
    </source>
</evidence>
<feature type="region of interest" description="Disordered" evidence="1">
    <location>
        <begin position="163"/>
        <end position="224"/>
    </location>
</feature>
<dbReference type="AlphaFoldDB" id="A0AAD7NIQ2"/>
<reference evidence="2" key="1">
    <citation type="submission" date="2023-03" db="EMBL/GenBank/DDBJ databases">
        <title>Massive genome expansion in bonnet fungi (Mycena s.s.) driven by repeated elements and novel gene families across ecological guilds.</title>
        <authorList>
            <consortium name="Lawrence Berkeley National Laboratory"/>
            <person name="Harder C.B."/>
            <person name="Miyauchi S."/>
            <person name="Viragh M."/>
            <person name="Kuo A."/>
            <person name="Thoen E."/>
            <person name="Andreopoulos B."/>
            <person name="Lu D."/>
            <person name="Skrede I."/>
            <person name="Drula E."/>
            <person name="Henrissat B."/>
            <person name="Morin E."/>
            <person name="Kohler A."/>
            <person name="Barry K."/>
            <person name="LaButti K."/>
            <person name="Morin E."/>
            <person name="Salamov A."/>
            <person name="Lipzen A."/>
            <person name="Mereny Z."/>
            <person name="Hegedus B."/>
            <person name="Baldrian P."/>
            <person name="Stursova M."/>
            <person name="Weitz H."/>
            <person name="Taylor A."/>
            <person name="Grigoriev I.V."/>
            <person name="Nagy L.G."/>
            <person name="Martin F."/>
            <person name="Kauserud H."/>
        </authorList>
    </citation>
    <scope>NUCLEOTIDE SEQUENCE</scope>
    <source>
        <strain evidence="2">CBHHK188m</strain>
    </source>
</reference>
<organism evidence="2 3">
    <name type="scientific">Mycena maculata</name>
    <dbReference type="NCBI Taxonomy" id="230809"/>
    <lineage>
        <taxon>Eukaryota</taxon>
        <taxon>Fungi</taxon>
        <taxon>Dikarya</taxon>
        <taxon>Basidiomycota</taxon>
        <taxon>Agaricomycotina</taxon>
        <taxon>Agaricomycetes</taxon>
        <taxon>Agaricomycetidae</taxon>
        <taxon>Agaricales</taxon>
        <taxon>Marasmiineae</taxon>
        <taxon>Mycenaceae</taxon>
        <taxon>Mycena</taxon>
    </lineage>
</organism>
<evidence type="ECO:0000313" key="2">
    <source>
        <dbReference type="EMBL" id="KAJ7762407.1"/>
    </source>
</evidence>
<dbReference type="Proteomes" id="UP001215280">
    <property type="component" value="Unassembled WGS sequence"/>
</dbReference>
<name>A0AAD7NIQ2_9AGAR</name>
<evidence type="ECO:0000313" key="3">
    <source>
        <dbReference type="Proteomes" id="UP001215280"/>
    </source>
</evidence>
<comment type="caution">
    <text evidence="2">The sequence shown here is derived from an EMBL/GenBank/DDBJ whole genome shotgun (WGS) entry which is preliminary data.</text>
</comment>
<dbReference type="EMBL" id="JARJLG010000043">
    <property type="protein sequence ID" value="KAJ7762407.1"/>
    <property type="molecule type" value="Genomic_DNA"/>
</dbReference>
<proteinExistence type="predicted"/>
<sequence>MPYERPIPPPIWDPLVDPGHEPEWDWYYGPGAGDMILPFKKYEGQRRQMHKVDLPYLLFCQTKTRRASFLAAFGRYHQGLCELVESDGYHYEDFRVPFGAKHRGLRIRECRDKPWLMWCSTRPYLINKHPLFFRAVERWIANPRKTEHTRDVGELLSRSQYKDDLNRHMDEADNPSDSENEAPESDSNTDLDGFIVSDSAPIEVKSPDAEEEEEEEQDVRWERRRKRARNKRRSCLTQLDKNFIDNDSEPIIVDNNEGNSGDERLQNVETFRCSDSSLTTVLTTREGEEKEGTTYQRY</sequence>
<protein>
    <submittedName>
        <fullName evidence="2">Uncharacterized protein</fullName>
    </submittedName>
</protein>
<accession>A0AAD7NIQ2</accession>
<feature type="compositionally biased region" description="Acidic residues" evidence="1">
    <location>
        <begin position="172"/>
        <end position="189"/>
    </location>
</feature>
<keyword evidence="3" id="KW-1185">Reference proteome</keyword>
<gene>
    <name evidence="2" type="ORF">DFH07DRAFT_410238</name>
</gene>